<dbReference type="AlphaFoldDB" id="A0A6I4LU32"/>
<dbReference type="SUPFAM" id="SSF52540">
    <property type="entry name" value="P-loop containing nucleoside triphosphate hydrolases"/>
    <property type="match status" value="1"/>
</dbReference>
<dbReference type="GO" id="GO:0006261">
    <property type="term" value="P:DNA-templated DNA replication"/>
    <property type="evidence" value="ECO:0007669"/>
    <property type="project" value="TreeGrafter"/>
</dbReference>
<dbReference type="InterPro" id="IPR050238">
    <property type="entry name" value="DNA_Rep/Repair_Clamp_Loader"/>
</dbReference>
<protein>
    <submittedName>
        <fullName evidence="1">DNA polymerase III subunit delta</fullName>
    </submittedName>
</protein>
<keyword evidence="2" id="KW-1185">Reference proteome</keyword>
<dbReference type="Gene3D" id="3.40.50.300">
    <property type="entry name" value="P-loop containing nucleotide triphosphate hydrolases"/>
    <property type="match status" value="1"/>
</dbReference>
<reference evidence="1 2" key="1">
    <citation type="submission" date="2019-01" db="EMBL/GenBank/DDBJ databases">
        <title>Sphingorhabdus lacus sp.nov., isolated from an oligotrophic freshwater lake.</title>
        <authorList>
            <person name="Park M."/>
        </authorList>
    </citation>
    <scope>NUCLEOTIDE SEQUENCE [LARGE SCALE GENOMIC DNA]</scope>
    <source>
        <strain evidence="1 2">IMCC26285</strain>
    </source>
</reference>
<dbReference type="PANTHER" id="PTHR11669:SF8">
    <property type="entry name" value="DNA POLYMERASE III SUBUNIT DELTA"/>
    <property type="match status" value="1"/>
</dbReference>
<dbReference type="Pfam" id="PF13177">
    <property type="entry name" value="DNA_pol3_delta2"/>
    <property type="match status" value="1"/>
</dbReference>
<dbReference type="EMBL" id="SDWJ01000001">
    <property type="protein sequence ID" value="MVZ96932.1"/>
    <property type="molecule type" value="Genomic_DNA"/>
</dbReference>
<gene>
    <name evidence="1" type="ORF">EUU23_04330</name>
</gene>
<dbReference type="OrthoDB" id="9811073at2"/>
<dbReference type="GO" id="GO:0009360">
    <property type="term" value="C:DNA polymerase III complex"/>
    <property type="evidence" value="ECO:0007669"/>
    <property type="project" value="TreeGrafter"/>
</dbReference>
<evidence type="ECO:0000313" key="1">
    <source>
        <dbReference type="EMBL" id="MVZ96932.1"/>
    </source>
</evidence>
<evidence type="ECO:0000313" key="2">
    <source>
        <dbReference type="Proteomes" id="UP000471147"/>
    </source>
</evidence>
<dbReference type="InterPro" id="IPR027417">
    <property type="entry name" value="P-loop_NTPase"/>
</dbReference>
<sequence>MTEYIGHDAAWRQFSSAMLAGKLHHGWIIAGPRGLGKAGFARRAAAALVDPEGQFATMIDRGSHPDILTIKRLPKDPPKEDEEIDENAELKRSISIDQIRQLQSALTTRPGLSNKRAIIIDAADDLERSGANALLKSLEEPPVGTYFLLVSHASDRLLPTVRSRCQMLRFEPLDDQQMSVALRAAAPDISVQELDSYIKFGKGSPGQALDFMGLDLRQLEDAMTSILHTGDRNNQIRSLLADQLALKAAQPRYEAFLRLAPSLIADCARQMQAGDVTRATDAWASASALANRAIALSLDKQSVVFQMGSLLASVQPNKAA</sequence>
<proteinExistence type="predicted"/>
<dbReference type="RefSeq" id="WP_160352870.1">
    <property type="nucleotide sequence ID" value="NZ_SDWJ01000001.1"/>
</dbReference>
<dbReference type="Proteomes" id="UP000471147">
    <property type="component" value="Unassembled WGS sequence"/>
</dbReference>
<name>A0A6I4LU32_9SPHN</name>
<organism evidence="1 2">
    <name type="scientific">Sphingorhabdus profundilacus</name>
    <dbReference type="NCBI Taxonomy" id="2509718"/>
    <lineage>
        <taxon>Bacteria</taxon>
        <taxon>Pseudomonadati</taxon>
        <taxon>Pseudomonadota</taxon>
        <taxon>Alphaproteobacteria</taxon>
        <taxon>Sphingomonadales</taxon>
        <taxon>Sphingomonadaceae</taxon>
        <taxon>Sphingorhabdus</taxon>
    </lineage>
</organism>
<comment type="caution">
    <text evidence="1">The sequence shown here is derived from an EMBL/GenBank/DDBJ whole genome shotgun (WGS) entry which is preliminary data.</text>
</comment>
<accession>A0A6I4LU32</accession>
<dbReference type="PANTHER" id="PTHR11669">
    <property type="entry name" value="REPLICATION FACTOR C / DNA POLYMERASE III GAMMA-TAU SUBUNIT"/>
    <property type="match status" value="1"/>
</dbReference>